<sequence>MTNIKNKKTAWIEFTIQAAFLREILHSLNHPPSDLKLFTKGLPQISKQ</sequence>
<evidence type="ECO:0000313" key="1">
    <source>
        <dbReference type="EMBL" id="KDS54846.1"/>
    </source>
</evidence>
<name>A0A069SLJ4_PHOVU</name>
<dbReference type="EMBL" id="JNHM01000019">
    <property type="protein sequence ID" value="KDS54846.1"/>
    <property type="molecule type" value="Genomic_DNA"/>
</dbReference>
<reference evidence="1 2" key="1">
    <citation type="submission" date="2014-04" db="EMBL/GenBank/DDBJ databases">
        <authorList>
            <person name="Sears C."/>
            <person name="Carroll K."/>
            <person name="Sack B.R."/>
            <person name="Qadri F."/>
            <person name="Myers L.L."/>
            <person name="Chung G.-T."/>
            <person name="Escheverria P."/>
            <person name="Fraser C.M."/>
            <person name="Sadzewicz L."/>
            <person name="Shefchek K.A."/>
            <person name="Tallon L."/>
            <person name="Das S.P."/>
            <person name="Daugherty S."/>
            <person name="Mongodin E.F."/>
        </authorList>
    </citation>
    <scope>NUCLEOTIDE SEQUENCE [LARGE SCALE GENOMIC DNA]</scope>
    <source>
        <strain evidence="1 2">3975 RP4</strain>
    </source>
</reference>
<gene>
    <name evidence="1" type="ORF">M099_1529</name>
</gene>
<dbReference type="AlphaFoldDB" id="A0A069SLJ4"/>
<protein>
    <submittedName>
        <fullName evidence="1">Uncharacterized protein</fullName>
    </submittedName>
</protein>
<comment type="caution">
    <text evidence="1">The sequence shown here is derived from an EMBL/GenBank/DDBJ whole genome shotgun (WGS) entry which is preliminary data.</text>
</comment>
<dbReference type="Proteomes" id="UP000027661">
    <property type="component" value="Unassembled WGS sequence"/>
</dbReference>
<proteinExistence type="predicted"/>
<accession>A0A069SLJ4</accession>
<evidence type="ECO:0000313" key="2">
    <source>
        <dbReference type="Proteomes" id="UP000027661"/>
    </source>
</evidence>
<organism evidence="1 2">
    <name type="scientific">Phocaeicola vulgatus str. 3975 RP4</name>
    <dbReference type="NCBI Taxonomy" id="1339352"/>
    <lineage>
        <taxon>Bacteria</taxon>
        <taxon>Pseudomonadati</taxon>
        <taxon>Bacteroidota</taxon>
        <taxon>Bacteroidia</taxon>
        <taxon>Bacteroidales</taxon>
        <taxon>Bacteroidaceae</taxon>
        <taxon>Phocaeicola</taxon>
    </lineage>
</organism>